<gene>
    <name evidence="2" type="ORF">BCR35DRAFT_267831</name>
</gene>
<feature type="non-terminal residue" evidence="2">
    <location>
        <position position="1"/>
    </location>
</feature>
<feature type="compositionally biased region" description="Basic and acidic residues" evidence="1">
    <location>
        <begin position="1"/>
        <end position="12"/>
    </location>
</feature>
<dbReference type="Proteomes" id="UP000193467">
    <property type="component" value="Unassembled WGS sequence"/>
</dbReference>
<name>A0A1Y2EXX5_9BASI</name>
<proteinExistence type="predicted"/>
<evidence type="ECO:0000313" key="2">
    <source>
        <dbReference type="EMBL" id="ORY75655.1"/>
    </source>
</evidence>
<comment type="caution">
    <text evidence="2">The sequence shown here is derived from an EMBL/GenBank/DDBJ whole genome shotgun (WGS) entry which is preliminary data.</text>
</comment>
<sequence>LSRKLKDAEARFETSASSYEQEHSELESRLEEARSELLIKRREEKELRGAEKQHLAQISSLESDIAKLTKSLERSRESYEGMKRNYTAQCEEAEKLRNLVAETRRENRAAEEAAHTHGQQVQQFERDRELLQGAINKLENDLVVARRAQDSLDDQKQENLVLKETIDRLRFDLDEMRSANRKSILEGNGSSNSPGVDGLVTGSMSKSLGRELARRLAASGPDEDDDELESEEEETEGEDEVDDIVVTTHRRIVSSSAASRLRKH</sequence>
<accession>A0A1Y2EXX5</accession>
<feature type="region of interest" description="Disordered" evidence="1">
    <location>
        <begin position="182"/>
        <end position="264"/>
    </location>
</feature>
<reference evidence="2 3" key="1">
    <citation type="submission" date="2016-07" db="EMBL/GenBank/DDBJ databases">
        <title>Pervasive Adenine N6-methylation of Active Genes in Fungi.</title>
        <authorList>
            <consortium name="DOE Joint Genome Institute"/>
            <person name="Mondo S.J."/>
            <person name="Dannebaum R.O."/>
            <person name="Kuo R.C."/>
            <person name="Labutti K."/>
            <person name="Haridas S."/>
            <person name="Kuo A."/>
            <person name="Salamov A."/>
            <person name="Ahrendt S.R."/>
            <person name="Lipzen A."/>
            <person name="Sullivan W."/>
            <person name="Andreopoulos W.B."/>
            <person name="Clum A."/>
            <person name="Lindquist E."/>
            <person name="Daum C."/>
            <person name="Ramamoorthy G.K."/>
            <person name="Gryganskyi A."/>
            <person name="Culley D."/>
            <person name="Magnuson J.K."/>
            <person name="James T.Y."/>
            <person name="O'Malley M.A."/>
            <person name="Stajich J.E."/>
            <person name="Spatafora J.W."/>
            <person name="Visel A."/>
            <person name="Grigoriev I.V."/>
        </authorList>
    </citation>
    <scope>NUCLEOTIDE SEQUENCE [LARGE SCALE GENOMIC DNA]</scope>
    <source>
        <strain evidence="2 3">62-1032</strain>
    </source>
</reference>
<feature type="compositionally biased region" description="Acidic residues" evidence="1">
    <location>
        <begin position="221"/>
        <end position="243"/>
    </location>
</feature>
<dbReference type="STRING" id="106004.A0A1Y2EXX5"/>
<protein>
    <submittedName>
        <fullName evidence="2">Uncharacterized protein</fullName>
    </submittedName>
</protein>
<dbReference type="EMBL" id="MCGR01000037">
    <property type="protein sequence ID" value="ORY75655.1"/>
    <property type="molecule type" value="Genomic_DNA"/>
</dbReference>
<dbReference type="OrthoDB" id="37886at2759"/>
<dbReference type="AlphaFoldDB" id="A0A1Y2EXX5"/>
<organism evidence="2 3">
    <name type="scientific">Leucosporidium creatinivorum</name>
    <dbReference type="NCBI Taxonomy" id="106004"/>
    <lineage>
        <taxon>Eukaryota</taxon>
        <taxon>Fungi</taxon>
        <taxon>Dikarya</taxon>
        <taxon>Basidiomycota</taxon>
        <taxon>Pucciniomycotina</taxon>
        <taxon>Microbotryomycetes</taxon>
        <taxon>Leucosporidiales</taxon>
        <taxon>Leucosporidium</taxon>
    </lineage>
</organism>
<feature type="region of interest" description="Disordered" evidence="1">
    <location>
        <begin position="1"/>
        <end position="29"/>
    </location>
</feature>
<evidence type="ECO:0000313" key="3">
    <source>
        <dbReference type="Proteomes" id="UP000193467"/>
    </source>
</evidence>
<keyword evidence="3" id="KW-1185">Reference proteome</keyword>
<feature type="compositionally biased region" description="Basic and acidic residues" evidence="1">
    <location>
        <begin position="20"/>
        <end position="29"/>
    </location>
</feature>
<evidence type="ECO:0000256" key="1">
    <source>
        <dbReference type="SAM" id="MobiDB-lite"/>
    </source>
</evidence>
<dbReference type="InParanoid" id="A0A1Y2EXX5"/>